<dbReference type="GO" id="GO:0016020">
    <property type="term" value="C:membrane"/>
    <property type="evidence" value="ECO:0007669"/>
    <property type="project" value="UniProtKB-SubCell"/>
</dbReference>
<feature type="repeat" description="Solcar" evidence="6">
    <location>
        <begin position="666"/>
        <end position="752"/>
    </location>
</feature>
<keyword evidence="3" id="KW-0999">Mitochondrion inner membrane</keyword>
<dbReference type="Proteomes" id="UP000243015">
    <property type="component" value="Unassembled WGS sequence"/>
</dbReference>
<gene>
    <name evidence="9" type="ORF">A7C99_4990</name>
</gene>
<feature type="repeat" description="Solcar" evidence="6">
    <location>
        <begin position="768"/>
        <end position="861"/>
    </location>
</feature>
<dbReference type="VEuPathDB" id="FungiDB:TERG_01512"/>
<dbReference type="Gene3D" id="1.50.40.10">
    <property type="entry name" value="Mitochondrial carrier domain"/>
    <property type="match status" value="2"/>
</dbReference>
<proteinExistence type="predicted"/>
<dbReference type="PANTHER" id="PTHR42101:SF1">
    <property type="entry name" value="LOW TEMPERATURE REQUIREMENT A"/>
    <property type="match status" value="1"/>
</dbReference>
<feature type="compositionally biased region" description="Basic and acidic residues" evidence="7">
    <location>
        <begin position="36"/>
        <end position="54"/>
    </location>
</feature>
<evidence type="ECO:0000256" key="5">
    <source>
        <dbReference type="ARBA" id="ARBA00023136"/>
    </source>
</evidence>
<evidence type="ECO:0000256" key="6">
    <source>
        <dbReference type="PROSITE-ProRule" id="PRU00282"/>
    </source>
</evidence>
<dbReference type="PANTHER" id="PTHR42101">
    <property type="entry name" value="CHROMOSOME 16, WHOLE GENOME SHOTGUN SEQUENCE"/>
    <property type="match status" value="1"/>
</dbReference>
<protein>
    <recommendedName>
        <fullName evidence="11">Mitochondrial thiamine pyrophosphate carrier 1</fullName>
    </recommendedName>
</protein>
<feature type="transmembrane region" description="Helical" evidence="8">
    <location>
        <begin position="266"/>
        <end position="285"/>
    </location>
</feature>
<organism evidence="9 10">
    <name type="scientific">Trichophyton rubrum</name>
    <name type="common">Athlete's foot fungus</name>
    <name type="synonym">Epidermophyton rubrum</name>
    <dbReference type="NCBI Taxonomy" id="5551"/>
    <lineage>
        <taxon>Eukaryota</taxon>
        <taxon>Fungi</taxon>
        <taxon>Dikarya</taxon>
        <taxon>Ascomycota</taxon>
        <taxon>Pezizomycotina</taxon>
        <taxon>Eurotiomycetes</taxon>
        <taxon>Eurotiomycetidae</taxon>
        <taxon>Onygenales</taxon>
        <taxon>Arthrodermataceae</taxon>
        <taxon>Trichophyton</taxon>
    </lineage>
</organism>
<dbReference type="SUPFAM" id="SSF103506">
    <property type="entry name" value="Mitochondrial carrier"/>
    <property type="match status" value="1"/>
</dbReference>
<feature type="transmembrane region" description="Helical" evidence="8">
    <location>
        <begin position="138"/>
        <end position="160"/>
    </location>
</feature>
<name>A0A178ERI5_TRIRU</name>
<keyword evidence="5 6" id="KW-0472">Membrane</keyword>
<dbReference type="EMBL" id="LHPM01000018">
    <property type="protein sequence ID" value="OAL62608.1"/>
    <property type="molecule type" value="Genomic_DNA"/>
</dbReference>
<dbReference type="InterPro" id="IPR018108">
    <property type="entry name" value="MCP_transmembrane"/>
</dbReference>
<accession>A0A178ERI5</accession>
<evidence type="ECO:0000256" key="8">
    <source>
        <dbReference type="SAM" id="Phobius"/>
    </source>
</evidence>
<evidence type="ECO:0000256" key="2">
    <source>
        <dbReference type="ARBA" id="ARBA00022692"/>
    </source>
</evidence>
<dbReference type="Pfam" id="PF00153">
    <property type="entry name" value="Mito_carr"/>
    <property type="match status" value="3"/>
</dbReference>
<evidence type="ECO:0000256" key="4">
    <source>
        <dbReference type="ARBA" id="ARBA00022989"/>
    </source>
</evidence>
<feature type="transmembrane region" description="Helical" evidence="8">
    <location>
        <begin position="198"/>
        <end position="220"/>
    </location>
</feature>
<evidence type="ECO:0000256" key="1">
    <source>
        <dbReference type="ARBA" id="ARBA00004141"/>
    </source>
</evidence>
<feature type="transmembrane region" description="Helical" evidence="8">
    <location>
        <begin position="232"/>
        <end position="254"/>
    </location>
</feature>
<feature type="transmembrane region" description="Helical" evidence="8">
    <location>
        <begin position="77"/>
        <end position="93"/>
    </location>
</feature>
<feature type="transmembrane region" description="Helical" evidence="8">
    <location>
        <begin position="166"/>
        <end position="191"/>
    </location>
</feature>
<feature type="region of interest" description="Disordered" evidence="7">
    <location>
        <begin position="642"/>
        <end position="661"/>
    </location>
</feature>
<feature type="transmembrane region" description="Helical" evidence="8">
    <location>
        <begin position="105"/>
        <end position="126"/>
    </location>
</feature>
<keyword evidence="3" id="KW-0496">Mitochondrion</keyword>
<dbReference type="InterPro" id="IPR023395">
    <property type="entry name" value="MCP_dom_sf"/>
</dbReference>
<comment type="caution">
    <text evidence="9">The sequence shown here is derived from an EMBL/GenBank/DDBJ whole genome shotgun (WGS) entry which is preliminary data.</text>
</comment>
<dbReference type="AlphaFoldDB" id="A0A178ERI5"/>
<dbReference type="PROSITE" id="PS50920">
    <property type="entry name" value="SOLCAR"/>
    <property type="match status" value="3"/>
</dbReference>
<dbReference type="InterPro" id="IPR010640">
    <property type="entry name" value="Low_temperature_requirement_A"/>
</dbReference>
<evidence type="ECO:0008006" key="11">
    <source>
        <dbReference type="Google" id="ProtNLM"/>
    </source>
</evidence>
<evidence type="ECO:0000256" key="3">
    <source>
        <dbReference type="ARBA" id="ARBA00022792"/>
    </source>
</evidence>
<feature type="transmembrane region" description="Helical" evidence="8">
    <location>
        <begin position="723"/>
        <end position="746"/>
    </location>
</feature>
<feature type="repeat" description="Solcar" evidence="6">
    <location>
        <begin position="875"/>
        <end position="958"/>
    </location>
</feature>
<dbReference type="FunFam" id="1.50.40.10:FF:000060">
    <property type="entry name" value="Mitochondrial carnitine carrier"/>
    <property type="match status" value="1"/>
</dbReference>
<evidence type="ECO:0000313" key="9">
    <source>
        <dbReference type="EMBL" id="OAL62608.1"/>
    </source>
</evidence>
<evidence type="ECO:0000313" key="10">
    <source>
        <dbReference type="Proteomes" id="UP000243015"/>
    </source>
</evidence>
<sequence>MRLKNIFRRNYTESNWRKPLPFIESPIASEDELLEKNSHGSHDGTHADARHPGEADNLSTHDGPVLKKNHEATTMELFYDLFFVATLAIFHATHEINTSDSVKSYIAFITILWFCWLQAALFDIRFYTDSIISRIFKALHLGIMTGLAVLSVNFSVTNILEHRGRFASMCYLLMVSRFILVAQYTTVAWYLRGHKQTFTAKVLVIATLFVSATVFLALGVSAHSIQSPRVHIAWYVVIACEAVFMIAISSFWKVLSFKGTPIVERFGCLTLIVLGEGIVGMTKAIKSIALGTSTISGTSVSLVICHVLIIYFVYMLYFDQIDVKRFGTIRQQIWALFHYPLHVAILVTSEGSRSFVLYDVAKRIYENALVGLMSKVNRVQSAADLVQGLQEIIVDISSKLKSTDGKPDFTPLYKKLLSFKEFSITSEEVRELLEEFLAESLVWIMHTFGIEVKEENGGKTPKVGKEEGKAAIQELVQISSAATIVFRFFFTAAGLTLVLLAILHWFSKSHKSRAEMLSIIVTTTIGVFLSLLAVMSNFDSAVKESALGNYIDSAWVTPTVALTLTTKECVTTTWHVTRKSVHKASTRDSLGKYIILSRAEVRVPIPARAKRSCPVIRSAAAAKDEHLRLPYDSQSYTSSMASKVPAAPVPAQKEPEAPSTTTNTTLAQVRSFVAGGVGGVCAVVVGHPFDLVKVRLQTAERGVYTGAIDVVKKTIAREGVARGLYAGVSAPLVGVTPMFAVSFWGYDLGKTLVRTFSDVPVRNNTPQFTIAQISAAGFFSAIPMTLITAPFERVKVLLQIQGQHPPPAGQKPKYSGGLDVVRQLYKEGGIRSVFRGSAMTLARDGPGSAAYFAMYEYVKRSLTPKDADGNVTGELSLPAILTAGGAAGIAMWIPVFPVDTVKSRLQSAPGKPTIGGTIRSIYASGGYKAFFPGFGPALARAVPANAATFLGVELAHKAMTKLFD</sequence>
<feature type="transmembrane region" description="Helical" evidence="8">
    <location>
        <begin position="484"/>
        <end position="505"/>
    </location>
</feature>
<keyword evidence="4 8" id="KW-1133">Transmembrane helix</keyword>
<feature type="transmembrane region" description="Helical" evidence="8">
    <location>
        <begin position="766"/>
        <end position="789"/>
    </location>
</feature>
<dbReference type="Pfam" id="PF06772">
    <property type="entry name" value="LtrA"/>
    <property type="match status" value="1"/>
</dbReference>
<keyword evidence="2 6" id="KW-0812">Transmembrane</keyword>
<feature type="region of interest" description="Disordered" evidence="7">
    <location>
        <begin position="36"/>
        <end position="63"/>
    </location>
</feature>
<reference evidence="9 10" key="1">
    <citation type="submission" date="2016-05" db="EMBL/GenBank/DDBJ databases">
        <title>Genome sequencing of Trichophyton rubrum CMCC(F)T1i isolated from hair.</title>
        <authorList>
            <person name="Zhan P."/>
            <person name="Tao Y."/>
            <person name="Liu W."/>
        </authorList>
    </citation>
    <scope>NUCLEOTIDE SEQUENCE [LARGE SCALE GENOMIC DNA]</scope>
    <source>
        <strain evidence="10">CMCC(F)T1i</strain>
    </source>
</reference>
<feature type="transmembrane region" description="Helical" evidence="8">
    <location>
        <begin position="297"/>
        <end position="317"/>
    </location>
</feature>
<evidence type="ECO:0000256" key="7">
    <source>
        <dbReference type="SAM" id="MobiDB-lite"/>
    </source>
</evidence>
<comment type="subcellular location">
    <subcellularLocation>
        <location evidence="1">Membrane</location>
        <topology evidence="1">Multi-pass membrane protein</topology>
    </subcellularLocation>
</comment>
<dbReference type="VEuPathDB" id="FungiDB:TERG_01511"/>
<feature type="transmembrane region" description="Helical" evidence="8">
    <location>
        <begin position="517"/>
        <end position="535"/>
    </location>
</feature>